<accession>A0ABU2JRN3</accession>
<protein>
    <submittedName>
        <fullName evidence="1">Uncharacterized protein</fullName>
    </submittedName>
</protein>
<dbReference type="RefSeq" id="WP_311667734.1">
    <property type="nucleotide sequence ID" value="NZ_JAVREO010000008.1"/>
</dbReference>
<dbReference type="Proteomes" id="UP001183410">
    <property type="component" value="Unassembled WGS sequence"/>
</dbReference>
<organism evidence="1 2">
    <name type="scientific">Streptomyces chisholmiae</name>
    <dbReference type="NCBI Taxonomy" id="3075540"/>
    <lineage>
        <taxon>Bacteria</taxon>
        <taxon>Bacillati</taxon>
        <taxon>Actinomycetota</taxon>
        <taxon>Actinomycetes</taxon>
        <taxon>Kitasatosporales</taxon>
        <taxon>Streptomycetaceae</taxon>
        <taxon>Streptomyces</taxon>
    </lineage>
</organism>
<name>A0ABU2JRN3_9ACTN</name>
<sequence>MPTPTSLDDLSRALADPRPEVVLTACWQAFDVGLELAHAVAWQDGFDELQALVTTQLCAEGRSLLPLPRDGDPVTPPAASPATANRCAELLDGVRAALTSLTDSPELPAESLRQTAALAQQAAQSLHALPAE</sequence>
<evidence type="ECO:0000313" key="1">
    <source>
        <dbReference type="EMBL" id="MDT0267648.1"/>
    </source>
</evidence>
<reference evidence="2" key="1">
    <citation type="submission" date="2023-07" db="EMBL/GenBank/DDBJ databases">
        <title>30 novel species of actinomycetes from the DSMZ collection.</title>
        <authorList>
            <person name="Nouioui I."/>
        </authorList>
    </citation>
    <scope>NUCLEOTIDE SEQUENCE [LARGE SCALE GENOMIC DNA]</scope>
    <source>
        <strain evidence="2">DSM 44915</strain>
    </source>
</reference>
<proteinExistence type="predicted"/>
<keyword evidence="2" id="KW-1185">Reference proteome</keyword>
<evidence type="ECO:0000313" key="2">
    <source>
        <dbReference type="Proteomes" id="UP001183410"/>
    </source>
</evidence>
<gene>
    <name evidence="1" type="ORF">RM844_15275</name>
</gene>
<dbReference type="EMBL" id="JAVREO010000008">
    <property type="protein sequence ID" value="MDT0267648.1"/>
    <property type="molecule type" value="Genomic_DNA"/>
</dbReference>
<comment type="caution">
    <text evidence="1">The sequence shown here is derived from an EMBL/GenBank/DDBJ whole genome shotgun (WGS) entry which is preliminary data.</text>
</comment>